<gene>
    <name evidence="2" type="ORF">D3226_07590</name>
</gene>
<keyword evidence="3" id="KW-1185">Reference proteome</keyword>
<sequence length="93" mass="10424">MEKRTSAEDLVPRDFSTDAEGAQGDGFALVLRADRLLNRKKRRTPFGLAYALFEYSEAFGSARWHAPSDSQKPAYFALVTSMKRHTSEAPGRD</sequence>
<name>A0ABS1SQN2_9MICO</name>
<protein>
    <recommendedName>
        <fullName evidence="4">Transposase</fullName>
    </recommendedName>
</protein>
<feature type="region of interest" description="Disordered" evidence="1">
    <location>
        <begin position="1"/>
        <end position="21"/>
    </location>
</feature>
<feature type="compositionally biased region" description="Basic and acidic residues" evidence="1">
    <location>
        <begin position="1"/>
        <end position="16"/>
    </location>
</feature>
<evidence type="ECO:0008006" key="4">
    <source>
        <dbReference type="Google" id="ProtNLM"/>
    </source>
</evidence>
<organism evidence="2 3">
    <name type="scientific">Leucobacter chromiireducens subsp. chromiireducens</name>
    <dbReference type="NCBI Taxonomy" id="660067"/>
    <lineage>
        <taxon>Bacteria</taxon>
        <taxon>Bacillati</taxon>
        <taxon>Actinomycetota</taxon>
        <taxon>Actinomycetes</taxon>
        <taxon>Micrococcales</taxon>
        <taxon>Microbacteriaceae</taxon>
        <taxon>Leucobacter</taxon>
    </lineage>
</organism>
<reference evidence="2 3" key="1">
    <citation type="submission" date="2018-09" db="EMBL/GenBank/DDBJ databases">
        <title>Comparative genomics of Leucobacter spp.</title>
        <authorList>
            <person name="Reis A.C."/>
            <person name="Kolvenbach B.A."/>
            <person name="Corvini P.F.X."/>
            <person name="Nunes O.C."/>
        </authorList>
    </citation>
    <scope>NUCLEOTIDE SEQUENCE [LARGE SCALE GENOMIC DNA]</scope>
    <source>
        <strain evidence="2 3">L-1</strain>
    </source>
</reference>
<evidence type="ECO:0000313" key="3">
    <source>
        <dbReference type="Proteomes" id="UP001646141"/>
    </source>
</evidence>
<accession>A0ABS1SQN2</accession>
<evidence type="ECO:0000313" key="2">
    <source>
        <dbReference type="EMBL" id="MBL3689824.1"/>
    </source>
</evidence>
<proteinExistence type="predicted"/>
<dbReference type="EMBL" id="QYAD01000002">
    <property type="protein sequence ID" value="MBL3689824.1"/>
    <property type="molecule type" value="Genomic_DNA"/>
</dbReference>
<comment type="caution">
    <text evidence="2">The sequence shown here is derived from an EMBL/GenBank/DDBJ whole genome shotgun (WGS) entry which is preliminary data.</text>
</comment>
<dbReference type="Proteomes" id="UP001646141">
    <property type="component" value="Unassembled WGS sequence"/>
</dbReference>
<evidence type="ECO:0000256" key="1">
    <source>
        <dbReference type="SAM" id="MobiDB-lite"/>
    </source>
</evidence>